<evidence type="ECO:0000313" key="3">
    <source>
        <dbReference type="Proteomes" id="UP000199601"/>
    </source>
</evidence>
<dbReference type="InterPro" id="IPR009963">
    <property type="entry name" value="DUF1490"/>
</dbReference>
<organism evidence="2 3">
    <name type="scientific">Mycobacterium europaeum</name>
    <dbReference type="NCBI Taxonomy" id="761804"/>
    <lineage>
        <taxon>Bacteria</taxon>
        <taxon>Bacillati</taxon>
        <taxon>Actinomycetota</taxon>
        <taxon>Actinomycetes</taxon>
        <taxon>Mycobacteriales</taxon>
        <taxon>Mycobacteriaceae</taxon>
        <taxon>Mycobacterium</taxon>
        <taxon>Mycobacterium simiae complex</taxon>
    </lineage>
</organism>
<evidence type="ECO:0000256" key="1">
    <source>
        <dbReference type="SAM" id="MobiDB-lite"/>
    </source>
</evidence>
<evidence type="ECO:0008006" key="4">
    <source>
        <dbReference type="Google" id="ProtNLM"/>
    </source>
</evidence>
<dbReference type="EMBL" id="CTEC01000002">
    <property type="protein sequence ID" value="CQD15419.1"/>
    <property type="molecule type" value="Genomic_DNA"/>
</dbReference>
<feature type="compositionally biased region" description="Low complexity" evidence="1">
    <location>
        <begin position="96"/>
        <end position="111"/>
    </location>
</feature>
<keyword evidence="3" id="KW-1185">Reference proteome</keyword>
<accession>A0A0U1DFT1</accession>
<name>A0A0U1DFT1_9MYCO</name>
<dbReference type="Pfam" id="PF07371">
    <property type="entry name" value="DUF1490"/>
    <property type="match status" value="1"/>
</dbReference>
<proteinExistence type="predicted"/>
<sequence>MWHGLLAKAAPTVVTGVVGVAAYEALRKAVAKAPLREASVSATAWALRVARDAERRAEEGTERARLAVADVVAEAVERAGEEVQPPPANSADVPARKAVPKAVPKARGAKR</sequence>
<reference evidence="3" key="1">
    <citation type="submission" date="2015-03" db="EMBL/GenBank/DDBJ databases">
        <authorList>
            <person name="Urmite Genomes"/>
        </authorList>
    </citation>
    <scope>NUCLEOTIDE SEQUENCE [LARGE SCALE GENOMIC DNA]</scope>
    <source>
        <strain evidence="3">CSUR P1344</strain>
    </source>
</reference>
<dbReference type="Proteomes" id="UP000199601">
    <property type="component" value="Unassembled WGS sequence"/>
</dbReference>
<dbReference type="AlphaFoldDB" id="A0A0U1DFT1"/>
<evidence type="ECO:0000313" key="2">
    <source>
        <dbReference type="EMBL" id="CQD15419.1"/>
    </source>
</evidence>
<protein>
    <recommendedName>
        <fullName evidence="4">DUF1490 family protein</fullName>
    </recommendedName>
</protein>
<feature type="region of interest" description="Disordered" evidence="1">
    <location>
        <begin position="78"/>
        <end position="111"/>
    </location>
</feature>
<gene>
    <name evidence="2" type="ORF">BN000_03206</name>
</gene>